<reference evidence="1 2" key="1">
    <citation type="submission" date="2020-12" db="EMBL/GenBank/DDBJ databases">
        <title>FDA dAtabase for Regulatory Grade micrObial Sequences (FDA-ARGOS): Supporting development and validation of Infectious Disease Dx tests.</title>
        <authorList>
            <person name="Sproer C."/>
            <person name="Gronow S."/>
            <person name="Severitt S."/>
            <person name="Schroder I."/>
            <person name="Tallon L."/>
            <person name="Sadzewicz L."/>
            <person name="Zhao X."/>
            <person name="Boylan J."/>
            <person name="Ott S."/>
            <person name="Bowen H."/>
            <person name="Vavikolanu K."/>
            <person name="Mehta A."/>
            <person name="Aluvathingal J."/>
            <person name="Nadendla S."/>
            <person name="Lowell S."/>
            <person name="Myers T."/>
            <person name="Yan Y."/>
            <person name="Sichtig H."/>
        </authorList>
    </citation>
    <scope>NUCLEOTIDE SEQUENCE [LARGE SCALE GENOMIC DNA]</scope>
    <source>
        <strain evidence="1 2">FDAARGOS_986</strain>
    </source>
</reference>
<proteinExistence type="predicted"/>
<name>A0A7T4AB85_AERJA</name>
<gene>
    <name evidence="1" type="ORF">I6H43_03835</name>
</gene>
<accession>A0A7T4AB85</accession>
<dbReference type="SUPFAM" id="SSF53335">
    <property type="entry name" value="S-adenosyl-L-methionine-dependent methyltransferases"/>
    <property type="match status" value="1"/>
</dbReference>
<protein>
    <recommendedName>
        <fullName evidence="3">Class I SAM-dependent methyltransferase</fullName>
    </recommendedName>
</protein>
<dbReference type="InterPro" id="IPR029063">
    <property type="entry name" value="SAM-dependent_MTases_sf"/>
</dbReference>
<evidence type="ECO:0000313" key="2">
    <source>
        <dbReference type="Proteomes" id="UP000595481"/>
    </source>
</evidence>
<dbReference type="Gene3D" id="3.40.50.150">
    <property type="entry name" value="Vaccinia Virus protein VP39"/>
    <property type="match status" value="1"/>
</dbReference>
<organism evidence="1 2">
    <name type="scientific">Aeromonas jandaei</name>
    <dbReference type="NCBI Taxonomy" id="650"/>
    <lineage>
        <taxon>Bacteria</taxon>
        <taxon>Pseudomonadati</taxon>
        <taxon>Pseudomonadota</taxon>
        <taxon>Gammaproteobacteria</taxon>
        <taxon>Aeromonadales</taxon>
        <taxon>Aeromonadaceae</taxon>
        <taxon>Aeromonas</taxon>
    </lineage>
</organism>
<evidence type="ECO:0008006" key="3">
    <source>
        <dbReference type="Google" id="ProtNLM"/>
    </source>
</evidence>
<keyword evidence="2" id="KW-1185">Reference proteome</keyword>
<dbReference type="EMBL" id="CP066092">
    <property type="protein sequence ID" value="QQB20681.1"/>
    <property type="molecule type" value="Genomic_DNA"/>
</dbReference>
<evidence type="ECO:0000313" key="1">
    <source>
        <dbReference type="EMBL" id="QQB20681.1"/>
    </source>
</evidence>
<dbReference type="GeneID" id="69550382"/>
<dbReference type="RefSeq" id="WP_052448136.1">
    <property type="nucleotide sequence ID" value="NZ_CAWMFX010000046.1"/>
</dbReference>
<sequence length="173" mass="18163">MTSTDAITQDTAHSASLTPAHIAFTARLTAGSHLLNLDCGDGVDLCWLRDGGFRVTACEPELALARSASRRSGQAVRICPIAGMRSVLPYDGIWLSRPTDLAGQKATDTLSHLATLLKPGAPLALPVATDLAAAMAQLAERLKEDEIPLAICAEQPTQSAAALSYLLLTRTTA</sequence>
<dbReference type="Proteomes" id="UP000595481">
    <property type="component" value="Chromosome"/>
</dbReference>